<dbReference type="KEGG" id="vg:14297220"/>
<sequence length="284" mass="31348">MLAGGHRRDLNNPFKRVNAMSLTSKQNLLKLINEENKISPPLSLDDVDIGLPEVVSVDGRDSQVVLTSKMRGDEGSQVTVDYHRRPLEDYLKDDNVFGDEDVHTTHDLITAINERFGLKLVAEDIEDNPVAGISHDVVAVTDSHEWRSVATIEIKPATPLADVIPNTELDGLLYPDHQDTQFGQAYIYSRDVDCSHISPFLSKLAVGIDVDDTALAVELNKCVPELWVAQDTAAPYNLRNAKVIFDGIPADLPGANTKYAYVVSVELTDLCSNFRGALNLHFNN</sequence>
<dbReference type="Pfam" id="PF25613">
    <property type="entry name" value="DUF7941"/>
    <property type="match status" value="1"/>
</dbReference>
<dbReference type="RefSeq" id="YP_007237709.1">
    <property type="nucleotide sequence ID" value="NC_019929.1"/>
</dbReference>
<dbReference type="GeneID" id="14297220"/>
<dbReference type="Proteomes" id="UP000003802">
    <property type="component" value="Segment"/>
</dbReference>
<evidence type="ECO:0000313" key="1">
    <source>
        <dbReference type="EMBL" id="AFQ96604.1"/>
    </source>
</evidence>
<dbReference type="InterPro" id="IPR057701">
    <property type="entry name" value="DUF7941"/>
</dbReference>
<name>J7KDY4_9CAUD</name>
<accession>J7KDY4</accession>
<dbReference type="EMBL" id="JX316028">
    <property type="protein sequence ID" value="AFQ96604.1"/>
    <property type="molecule type" value="Genomic_DNA"/>
</dbReference>
<protein>
    <submittedName>
        <fullName evidence="1">Putative virion structural protein</fullName>
    </submittedName>
</protein>
<keyword evidence="2" id="KW-1185">Reference proteome</keyword>
<reference evidence="1 2" key="1">
    <citation type="journal article" date="2012" name="J. Virol.">
        <title>Complete Genomic Sequence of Erwinia amylovora Phage PhiEaH2.</title>
        <authorList>
            <person name="Domotor D."/>
            <person name="Becsagh P."/>
            <person name="Rakhely G."/>
            <person name="Schneider G."/>
            <person name="Kovacs T."/>
        </authorList>
    </citation>
    <scope>NUCLEOTIDE SEQUENCE [LARGE SCALE GENOMIC DNA]</scope>
</reference>
<evidence type="ECO:0000313" key="2">
    <source>
        <dbReference type="Proteomes" id="UP000003802"/>
    </source>
</evidence>
<organism evidence="1 2">
    <name type="scientific">Erwinia phage phiEaH2</name>
    <dbReference type="NCBI Taxonomy" id="1029988"/>
    <lineage>
        <taxon>Viruses</taxon>
        <taxon>Duplodnaviria</taxon>
        <taxon>Heunggongvirae</taxon>
        <taxon>Uroviricota</taxon>
        <taxon>Caudoviricetes</taxon>
        <taxon>Chimalliviridae</taxon>
        <taxon>Erskinevirus</taxon>
        <taxon>Erskinevirus EaH2</taxon>
    </lineage>
</organism>
<proteinExistence type="predicted"/>